<feature type="compositionally biased region" description="Acidic residues" evidence="4">
    <location>
        <begin position="115"/>
        <end position="125"/>
    </location>
</feature>
<feature type="region of interest" description="Disordered" evidence="4">
    <location>
        <begin position="848"/>
        <end position="937"/>
    </location>
</feature>
<proteinExistence type="predicted"/>
<dbReference type="GeneID" id="3255846"/>
<dbReference type="InterPro" id="IPR045109">
    <property type="entry name" value="LSDs-like"/>
</dbReference>
<keyword evidence="7" id="KW-1185">Reference proteome</keyword>
<feature type="compositionally biased region" description="Gly residues" evidence="4">
    <location>
        <begin position="702"/>
        <end position="719"/>
    </location>
</feature>
<dbReference type="GO" id="GO:0000785">
    <property type="term" value="C:chromatin"/>
    <property type="evidence" value="ECO:0000318"/>
    <property type="project" value="GO_Central"/>
</dbReference>
<dbReference type="Proteomes" id="UP000002149">
    <property type="component" value="Chromosome 2"/>
</dbReference>
<feature type="compositionally biased region" description="Low complexity" evidence="4">
    <location>
        <begin position="348"/>
        <end position="360"/>
    </location>
</feature>
<feature type="region of interest" description="Disordered" evidence="4">
    <location>
        <begin position="1"/>
        <end position="476"/>
    </location>
</feature>
<feature type="compositionally biased region" description="Low complexity" evidence="4">
    <location>
        <begin position="1288"/>
        <end position="1306"/>
    </location>
</feature>
<feature type="compositionally biased region" description="Polar residues" evidence="4">
    <location>
        <begin position="163"/>
        <end position="175"/>
    </location>
</feature>
<dbReference type="PROSITE" id="PS51184">
    <property type="entry name" value="JMJC"/>
    <property type="match status" value="1"/>
</dbReference>
<dbReference type="OrthoDB" id="2575925at2759"/>
<feature type="compositionally biased region" description="Basic and acidic residues" evidence="4">
    <location>
        <begin position="95"/>
        <end position="114"/>
    </location>
</feature>
<keyword evidence="3" id="KW-0539">Nucleus</keyword>
<feature type="compositionally biased region" description="Basic and acidic residues" evidence="4">
    <location>
        <begin position="334"/>
        <end position="345"/>
    </location>
</feature>
<dbReference type="PaxDb" id="214684-Q5KMY5"/>
<dbReference type="GO" id="GO:0046872">
    <property type="term" value="F:metal ion binding"/>
    <property type="evidence" value="ECO:0007669"/>
    <property type="project" value="UniProtKB-KW"/>
</dbReference>
<feature type="compositionally biased region" description="Polar residues" evidence="4">
    <location>
        <begin position="1021"/>
        <end position="1038"/>
    </location>
</feature>
<evidence type="ECO:0000313" key="7">
    <source>
        <dbReference type="Proteomes" id="UP000002149"/>
    </source>
</evidence>
<evidence type="ECO:0000256" key="1">
    <source>
        <dbReference type="ARBA" id="ARBA00004123"/>
    </source>
</evidence>
<feature type="domain" description="JmjC" evidence="5">
    <location>
        <begin position="1220"/>
        <end position="1425"/>
    </location>
</feature>
<dbReference type="PANTHER" id="PTHR12549:SF38">
    <property type="entry name" value="JMJC DOMAIN-CONTAINING HISTONE DEMETHYLASE 2, ISOFORM A"/>
    <property type="match status" value="1"/>
</dbReference>
<dbReference type="HOGENOM" id="CLU_001815_0_0_1"/>
<dbReference type="EMBL" id="AE017342">
    <property type="protein sequence ID" value="AAW41444.2"/>
    <property type="molecule type" value="Genomic_DNA"/>
</dbReference>
<dbReference type="Pfam" id="PF02373">
    <property type="entry name" value="JmjC"/>
    <property type="match status" value="1"/>
</dbReference>
<feature type="region of interest" description="Disordered" evidence="4">
    <location>
        <begin position="1283"/>
        <end position="1309"/>
    </location>
</feature>
<evidence type="ECO:0000313" key="6">
    <source>
        <dbReference type="EMBL" id="AAW41444.2"/>
    </source>
</evidence>
<dbReference type="InParanoid" id="Q5KMY5"/>
<dbReference type="eggNOG" id="KOG1356">
    <property type="taxonomic scope" value="Eukaryota"/>
</dbReference>
<feature type="compositionally biased region" description="Acidic residues" evidence="4">
    <location>
        <begin position="1969"/>
        <end position="1988"/>
    </location>
</feature>
<feature type="compositionally biased region" description="Polar residues" evidence="4">
    <location>
        <begin position="1796"/>
        <end position="1813"/>
    </location>
</feature>
<evidence type="ECO:0000256" key="2">
    <source>
        <dbReference type="ARBA" id="ARBA00022723"/>
    </source>
</evidence>
<evidence type="ECO:0000256" key="4">
    <source>
        <dbReference type="SAM" id="MobiDB-lite"/>
    </source>
</evidence>
<dbReference type="STRING" id="214684.Q5KMY5"/>
<dbReference type="GO" id="GO:0003712">
    <property type="term" value="F:transcription coregulator activity"/>
    <property type="evidence" value="ECO:0000318"/>
    <property type="project" value="GO_Central"/>
</dbReference>
<feature type="compositionally biased region" description="Acidic residues" evidence="4">
    <location>
        <begin position="1840"/>
        <end position="1853"/>
    </location>
</feature>
<accession>Q5KMY5</accession>
<evidence type="ECO:0000259" key="5">
    <source>
        <dbReference type="PROSITE" id="PS51184"/>
    </source>
</evidence>
<feature type="compositionally biased region" description="Acidic residues" evidence="4">
    <location>
        <begin position="922"/>
        <end position="931"/>
    </location>
</feature>
<comment type="subcellular location">
    <subcellularLocation>
        <location evidence="1">Nucleus</location>
    </subcellularLocation>
</comment>
<feature type="compositionally biased region" description="Low complexity" evidence="4">
    <location>
        <begin position="720"/>
        <end position="738"/>
    </location>
</feature>
<sequence>MDDLTPLPTTFDPDNDDFDVEDRRGLGHGGGEVDEDGEGDLLIVHGEEEEEEQEEGNEGEGEGEGEDQTNLMEYIASLQQIGEHDNDGNQDQDQDQDHDTETGDNTHEHGHDAEVELGQEMEEESTGQVVDTELGEADRNRDSPPDPNPDPNPDPITVPSYARLQSEQQGQESNVISGPMEVEMEEEELGESIEVDPGQEPGELHEPEPEPEPEPEIQREASSPLSDLPDLPDELEFSPPPSPGPFAPSRNGQRHRQPSSNSNNSNMGTGMDMEVDRDSSLTPLYDDYDHEGGGKDGVGLPRPRFRAESSAAGARRSASMSHANATKRGRNTTRNRDSRGREKQGRRSSLSFSSSPPLESIEVAPDIAPGTAGTLGAGRKKRQRERASKGKLPLRHGHERGDGLSDGEGDNEFELVPKSAKRSKSAHPFPASHAASHAASASHPPHHPSRKPLDPISTGLKLPGPRALPPSRPRALNDQSIKKFLVGKTEEVQLGICLRERYKKWGKCTQCVSKLGGDCCRFRDYRVFPINPKTTEITGPGYFKSTTWPEPLTPLPTKFTSPLDGDKVEEIQRTVAGVLLPLITGEARHCFWPFHLQGRGKRDGEGEEVSDPAHSTHRARNPITLHRGVDTALHRSVCDFCSSTIFGGYYFCKKCGRDYCLQCERYFPESMEAVGESPWELTDAARPRLLKCIKQPWEEMMSGGGGEMGGDSTGNGNGNGSTRTNTTNANTDGGSNTNKNGRKREKAIAWHVRSDLQPVSRFTKEEIEGHWLSLAEFVIGHGYGPDASSGSGSGFDFLFGADDGDEPEGEKKKEEWRLQWERMLRLMGLQMDEEVKSVLEQWSKNARVVREKESGSVTHLGPGANVESNLDTDTNSHPVNQPESSSNNPIDSQAPIDKTSTSVRRSAAMTTKNENDNKLEPEMDEVEELETGEPKSASEMLKGMMDKENGEETSAAHTGPAASLNSVASAPAAVRSSTQVTKVEIPVAANASPTVSSSSSPQANPPFEKSGLPSASPLRSVPTSGNFRTGSNPMPDQQQDLEKIAFSYTKHTHPNPPSDPASLSDYSLPFIYLPSPEGLDNKAFDELWSKGEPIVVGGVNVYVGGGGGRRRREEGEKMGKEGEEWGPEKFIERFGEEQCSVVDCQSDTPLVSTVGAFFAAFGESVGKPWEREGEDGKRKEKKRQGILKLKDWPPGDEFVDTHPELYHDFCAALPVPDYTRRDGVLNLYSHFPPGPTRPDIGPKMYAAFAALETPGGFGSTRLHMDVADAINIMLHASPIPDDSSSLEAPISSATCSTSPSSSPEITLGTDSKIPSRPGCAVWDIYPAQDADKIREFLKEKFDKTHNFVDPIHSQMFYLDAKSRKELWERKRVVSWRVYQYPGQAVFIPAGCAHQVCNLSDCIKMALDFVSPHNVPRCQQLTKDFRRENYLKAWKEDVLQLYNVLWYAWLSARETIARREKEVAAAEARQKQLQSFQLDDSNSPLFQSKHPTSSPLCSATPTITSTLDLDASSRMGYDRLNMGIGLGERGMGMGLGRVGMGSWGNVSSVRDEPPRGGPLLLMLNDESEKVSRGQLTEGEKSSEPVRGKGEDHEKSDQGKQLSSDPVSFASSLSNSYSLQLAKSLFTLSLQRDETNPSELFVPSAAAMNHRPRGPSLPDSHSSIAHPRTSSRAPSTHTMDNRSSQTSASVRTKDIKEKENKFTPPKKLKNPARPLRTSTLIKLGAKRMDEILELARGDLGEGESLSNALGGLGNFAELGTMESHGGMQGWAGLRAMSESVRSREDGDREGSPLVSINDVHNSNSSPNAETDTSTPPDDAIDRTDAEAAADIAAEILSMDIDHQEDETNIEDDGDLEGLRRIVERGILEQEQGQEQGQEQEREQEREQEDDERDNELGEEGREAIASIQRLQAVEEAEEEERERENLAKEEEREREMGRPEGVVINDDKEEGEGEEEEDEQADREKARQREEEEEEEIEGVDEDAEGEEFEEVSKMSVDFGMFI</sequence>
<feature type="compositionally biased region" description="Basic and acidic residues" evidence="4">
    <location>
        <begin position="1854"/>
        <end position="1865"/>
    </location>
</feature>
<feature type="compositionally biased region" description="Basic and acidic residues" evidence="4">
    <location>
        <begin position="1689"/>
        <end position="1699"/>
    </location>
</feature>
<dbReference type="KEGG" id="cne:CNB00050"/>
<feature type="compositionally biased region" description="Low complexity" evidence="4">
    <location>
        <begin position="990"/>
        <end position="1006"/>
    </location>
</feature>
<dbReference type="Gene3D" id="2.60.120.650">
    <property type="entry name" value="Cupin"/>
    <property type="match status" value="1"/>
</dbReference>
<dbReference type="VEuPathDB" id="FungiDB:CNB00050"/>
<feature type="compositionally biased region" description="Basic and acidic residues" evidence="4">
    <location>
        <begin position="1778"/>
        <end position="1788"/>
    </location>
</feature>
<feature type="region of interest" description="Disordered" evidence="4">
    <location>
        <begin position="1774"/>
        <end position="1818"/>
    </location>
</feature>
<feature type="compositionally biased region" description="Polar residues" evidence="4">
    <location>
        <begin position="1657"/>
        <end position="1688"/>
    </location>
</feature>
<gene>
    <name evidence="6" type="ordered locus">CNB00050</name>
</gene>
<feature type="compositionally biased region" description="Acidic residues" evidence="4">
    <location>
        <begin position="182"/>
        <end position="194"/>
    </location>
</feature>
<feature type="compositionally biased region" description="Acidic residues" evidence="4">
    <location>
        <begin position="47"/>
        <end position="67"/>
    </location>
</feature>
<keyword evidence="2" id="KW-0479">Metal-binding</keyword>
<dbReference type="SUPFAM" id="SSF51197">
    <property type="entry name" value="Clavaminate synthase-like"/>
    <property type="match status" value="1"/>
</dbReference>
<feature type="region of interest" description="Disordered" evidence="4">
    <location>
        <begin position="1646"/>
        <end position="1713"/>
    </location>
</feature>
<feature type="compositionally biased region" description="Polar residues" evidence="4">
    <location>
        <begin position="866"/>
        <end position="891"/>
    </location>
</feature>
<dbReference type="GO" id="GO:0006357">
    <property type="term" value="P:regulation of transcription by RNA polymerase II"/>
    <property type="evidence" value="ECO:0000318"/>
    <property type="project" value="GO_Central"/>
</dbReference>
<feature type="compositionally biased region" description="Low complexity" evidence="4">
    <location>
        <begin position="426"/>
        <end position="443"/>
    </location>
</feature>
<name>Q5KMY5_CRYD1</name>
<feature type="compositionally biased region" description="Acidic residues" evidence="4">
    <location>
        <begin position="1945"/>
        <end position="1959"/>
    </location>
</feature>
<reference evidence="6 7" key="1">
    <citation type="journal article" date="2005" name="Science">
        <title>The genome of the basidiomycetous yeast and human pathogen Cryptococcus neoformans.</title>
        <authorList>
            <person name="Loftus B.J."/>
            <person name="Fung E."/>
            <person name="Roncaglia P."/>
            <person name="Rowley D."/>
            <person name="Amedeo P."/>
            <person name="Bruno D."/>
            <person name="Vamathevan J."/>
            <person name="Miranda M."/>
            <person name="Anderson I.J."/>
            <person name="Fraser J.A."/>
            <person name="Allen J.E."/>
            <person name="Bosdet I.E."/>
            <person name="Brent M.R."/>
            <person name="Chiu R."/>
            <person name="Doering T.L."/>
            <person name="Donlin M.J."/>
            <person name="D'Souza C.A."/>
            <person name="Fox D.S."/>
            <person name="Grinberg V."/>
            <person name="Fu J."/>
            <person name="Fukushima M."/>
            <person name="Haas B.J."/>
            <person name="Huang J.C."/>
            <person name="Janbon G."/>
            <person name="Jones S.J."/>
            <person name="Koo H.L."/>
            <person name="Krzywinski M.I."/>
            <person name="Kwon-Chung J.K."/>
            <person name="Lengeler K.B."/>
            <person name="Maiti R."/>
            <person name="Marra M.A."/>
            <person name="Marra R.E."/>
            <person name="Mathewson C.A."/>
            <person name="Mitchell T.G."/>
            <person name="Pertea M."/>
            <person name="Riggs F.R."/>
            <person name="Salzberg S.L."/>
            <person name="Schein J.E."/>
            <person name="Shvartsbeyn A."/>
            <person name="Shin H."/>
            <person name="Shumway M."/>
            <person name="Specht C.A."/>
            <person name="Suh B.B."/>
            <person name="Tenney A."/>
            <person name="Utterback T.R."/>
            <person name="Wickes B.L."/>
            <person name="Wortman J.R."/>
            <person name="Wye N.H."/>
            <person name="Kronstad J.W."/>
            <person name="Lodge J.K."/>
            <person name="Heitman J."/>
            <person name="Davis R.W."/>
            <person name="Fraser C.M."/>
            <person name="Hyman R.W."/>
        </authorList>
    </citation>
    <scope>NUCLEOTIDE SEQUENCE [LARGE SCALE GENOMIC DNA]</scope>
    <source>
        <strain evidence="7">JEC21 / ATCC MYA-565</strain>
    </source>
</reference>
<feature type="compositionally biased region" description="Polar residues" evidence="4">
    <location>
        <begin position="898"/>
        <end position="912"/>
    </location>
</feature>
<evidence type="ECO:0000256" key="3">
    <source>
        <dbReference type="ARBA" id="ARBA00023242"/>
    </source>
</evidence>
<protein>
    <recommendedName>
        <fullName evidence="5">JmjC domain-containing protein</fullName>
    </recommendedName>
</protein>
<feature type="region of interest" description="Disordered" evidence="4">
    <location>
        <begin position="1479"/>
        <end position="1498"/>
    </location>
</feature>
<feature type="compositionally biased region" description="Low complexity" evidence="4">
    <location>
        <begin position="1"/>
        <end position="12"/>
    </location>
</feature>
<feature type="region of interest" description="Disordered" evidence="4">
    <location>
        <begin position="1835"/>
        <end position="2001"/>
    </location>
</feature>
<organism evidence="6 7">
    <name type="scientific">Cryptococcus deneoformans (strain JEC21 / ATCC MYA-565)</name>
    <name type="common">Cryptococcus neoformans var. neoformans serotype D</name>
    <dbReference type="NCBI Taxonomy" id="214684"/>
    <lineage>
        <taxon>Eukaryota</taxon>
        <taxon>Fungi</taxon>
        <taxon>Dikarya</taxon>
        <taxon>Basidiomycota</taxon>
        <taxon>Agaricomycotina</taxon>
        <taxon>Tremellomycetes</taxon>
        <taxon>Tremellales</taxon>
        <taxon>Cryptococcaceae</taxon>
        <taxon>Cryptococcus</taxon>
        <taxon>Cryptococcus neoformans species complex</taxon>
    </lineage>
</organism>
<feature type="compositionally biased region" description="Basic and acidic residues" evidence="4">
    <location>
        <begin position="1920"/>
        <end position="1936"/>
    </location>
</feature>
<dbReference type="PANTHER" id="PTHR12549">
    <property type="entry name" value="JMJC DOMAIN-CONTAINING HISTONE DEMETHYLATION PROTEIN"/>
    <property type="match status" value="1"/>
</dbReference>
<feature type="compositionally biased region" description="Low complexity" evidence="4">
    <location>
        <begin position="308"/>
        <end position="323"/>
    </location>
</feature>
<feature type="region of interest" description="Disordered" evidence="4">
    <location>
        <begin position="599"/>
        <end position="621"/>
    </location>
</feature>
<feature type="region of interest" description="Disordered" evidence="4">
    <location>
        <begin position="1567"/>
        <end position="1608"/>
    </location>
</feature>
<dbReference type="GO" id="GO:0000118">
    <property type="term" value="C:histone deacetylase complex"/>
    <property type="evidence" value="ECO:0000318"/>
    <property type="project" value="GO_Central"/>
</dbReference>
<dbReference type="InterPro" id="IPR003347">
    <property type="entry name" value="JmjC_dom"/>
</dbReference>
<feature type="region of interest" description="Disordered" evidence="4">
    <location>
        <begin position="701"/>
        <end position="743"/>
    </location>
</feature>
<dbReference type="GO" id="GO:0032454">
    <property type="term" value="F:histone H3K9 demethylase activity"/>
    <property type="evidence" value="ECO:0000318"/>
    <property type="project" value="GO_Central"/>
</dbReference>
<feature type="compositionally biased region" description="Basic and acidic residues" evidence="4">
    <location>
        <begin position="1567"/>
        <end position="1596"/>
    </location>
</feature>
<feature type="region of interest" description="Disordered" evidence="4">
    <location>
        <begin position="990"/>
        <end position="1038"/>
    </location>
</feature>
<dbReference type="RefSeq" id="XP_024512100.1">
    <property type="nucleotide sequence ID" value="XM_024656419.1"/>
</dbReference>
<dbReference type="GO" id="GO:0031490">
    <property type="term" value="F:chromatin DNA binding"/>
    <property type="evidence" value="ECO:0000318"/>
    <property type="project" value="GO_Central"/>
</dbReference>
<feature type="compositionally biased region" description="Pro residues" evidence="4">
    <location>
        <begin position="145"/>
        <end position="156"/>
    </location>
</feature>
<dbReference type="SMART" id="SM00558">
    <property type="entry name" value="JmjC"/>
    <property type="match status" value="1"/>
</dbReference>
<dbReference type="FunFam" id="2.60.120.650:FF:000072">
    <property type="entry name" value="Lysine-specific demethylase 3"/>
    <property type="match status" value="1"/>
</dbReference>